<dbReference type="Gene3D" id="3.50.50.60">
    <property type="entry name" value="FAD/NAD(P)-binding domain"/>
    <property type="match status" value="1"/>
</dbReference>
<dbReference type="PANTHER" id="PTHR43747:SF1">
    <property type="entry name" value="SLR1998 PROTEIN"/>
    <property type="match status" value="1"/>
</dbReference>
<name>A0ABX8WQY5_9GAMM</name>
<proteinExistence type="predicted"/>
<feature type="domain" description="FAD-binding" evidence="1">
    <location>
        <begin position="4"/>
        <end position="209"/>
    </location>
</feature>
<keyword evidence="3" id="KW-1185">Reference proteome</keyword>
<sequence length="538" mass="60817">MNNTSVCILGGGLAGLTLALQLKQARPETDIVVLERRNGPAPDAGFKVGESSVEIGAHYYSVDLGLSEHLNSDQIRKFGFRFYFNDCAQRIEDCAEIGVSMLLPTPSWQLDRGRFENFLMDHALRAGVTVLTDAAVKQIDLDENGGLHRVAFDQAGERKHLNTRWVVDAAGRASLLKRKLDLTKPNAHDVNSAWARVEGCVDPNLWSNDEVWLDRCTPRERWRATNHLCGEGYWIWLIPLSSNAHSVGIVADQAIHPLDTMNTHEKFMNWLAKHQPQVHESLLKPEHAFIDFKFLRHFSHDCKQVYSKHRWALTGEAGVFPDPFYSPGSDFIAISNTYICDMICKDLAGQAFDMHAEIYQQLLFGFHENTMTLYQDQYPIFGNALVMPVKVVWDYTYYWALLAPLYMSGRIANLSVLSRLRPTMELASALNAVMQPLLRAWHEASGHGQPADGRLLDQYKIEWFKELNRSLRDELSDAEFIRKIDANVRQLATLAAEIADVIRTRCPGVDLSALEEKLPTDLQRPASALLEPVWYAAA</sequence>
<dbReference type="Pfam" id="PF01494">
    <property type="entry name" value="FAD_binding_3"/>
    <property type="match status" value="1"/>
</dbReference>
<dbReference type="PANTHER" id="PTHR43747">
    <property type="entry name" value="FAD-BINDING PROTEIN"/>
    <property type="match status" value="1"/>
</dbReference>
<evidence type="ECO:0000313" key="2">
    <source>
        <dbReference type="EMBL" id="QYR53247.1"/>
    </source>
</evidence>
<dbReference type="SUPFAM" id="SSF51905">
    <property type="entry name" value="FAD/NAD(P)-binding domain"/>
    <property type="match status" value="1"/>
</dbReference>
<dbReference type="InterPro" id="IPR002938">
    <property type="entry name" value="FAD-bd"/>
</dbReference>
<evidence type="ECO:0000313" key="3">
    <source>
        <dbReference type="Proteomes" id="UP000824755"/>
    </source>
</evidence>
<dbReference type="Proteomes" id="UP000824755">
    <property type="component" value="Chromosome"/>
</dbReference>
<protein>
    <submittedName>
        <fullName evidence="2">Tryptophan 7-halogenase</fullName>
    </submittedName>
</protein>
<dbReference type="RefSeq" id="WP_220380064.1">
    <property type="nucleotide sequence ID" value="NZ_CP080544.1"/>
</dbReference>
<organism evidence="2 3">
    <name type="scientific">Lysobacter soyae</name>
    <dbReference type="NCBI Taxonomy" id="2764185"/>
    <lineage>
        <taxon>Bacteria</taxon>
        <taxon>Pseudomonadati</taxon>
        <taxon>Pseudomonadota</taxon>
        <taxon>Gammaproteobacteria</taxon>
        <taxon>Lysobacterales</taxon>
        <taxon>Lysobacteraceae</taxon>
        <taxon>Lysobacter</taxon>
    </lineage>
</organism>
<dbReference type="InterPro" id="IPR050816">
    <property type="entry name" value="Flavin-dep_Halogenase_NPB"/>
</dbReference>
<dbReference type="EMBL" id="CP080544">
    <property type="protein sequence ID" value="QYR53247.1"/>
    <property type="molecule type" value="Genomic_DNA"/>
</dbReference>
<reference evidence="2 3" key="1">
    <citation type="submission" date="2021-08" db="EMBL/GenBank/DDBJ databases">
        <title>Lysobacter sp. strain CJ11 Genome sequencing and assembly.</title>
        <authorList>
            <person name="Kim I."/>
        </authorList>
    </citation>
    <scope>NUCLEOTIDE SEQUENCE [LARGE SCALE GENOMIC DNA]</scope>
    <source>
        <strain evidence="2 3">CJ11</strain>
    </source>
</reference>
<evidence type="ECO:0000259" key="1">
    <source>
        <dbReference type="Pfam" id="PF01494"/>
    </source>
</evidence>
<gene>
    <name evidence="2" type="ORF">H8L67_01630</name>
</gene>
<accession>A0ABX8WQY5</accession>
<dbReference type="InterPro" id="IPR036188">
    <property type="entry name" value="FAD/NAD-bd_sf"/>
</dbReference>